<evidence type="ECO:0000256" key="4">
    <source>
        <dbReference type="ARBA" id="ARBA00023239"/>
    </source>
</evidence>
<gene>
    <name evidence="6" type="ORF">SBRCBS47491_006732</name>
</gene>
<comment type="similarity">
    <text evidence="1">Belongs to the Gfa family.</text>
</comment>
<evidence type="ECO:0000313" key="7">
    <source>
        <dbReference type="Proteomes" id="UP001642406"/>
    </source>
</evidence>
<protein>
    <recommendedName>
        <fullName evidence="5">CENP-V/GFA domain-containing protein</fullName>
    </recommendedName>
</protein>
<dbReference type="SUPFAM" id="SSF51316">
    <property type="entry name" value="Mss4-like"/>
    <property type="match status" value="1"/>
</dbReference>
<sequence length="142" mass="15130">MASPASHGSCLCGNVSFTAASEPLAVLMCYCIHCSKGAGGPGQVIAKMAHGDVNVVSGHDFITRCELQDTSSGEMKEKFFCSGCGCTLWTVPAGVKGKFVMVRGALLSIWTNLKPSTEIFVKYRPTWVGAIEGASQWQEARH</sequence>
<dbReference type="PROSITE" id="PS51891">
    <property type="entry name" value="CENP_V_GFA"/>
    <property type="match status" value="1"/>
</dbReference>
<keyword evidence="2" id="KW-0479">Metal-binding</keyword>
<keyword evidence="4" id="KW-0456">Lyase</keyword>
<proteinExistence type="inferred from homology"/>
<keyword evidence="7" id="KW-1185">Reference proteome</keyword>
<evidence type="ECO:0000256" key="2">
    <source>
        <dbReference type="ARBA" id="ARBA00022723"/>
    </source>
</evidence>
<organism evidence="6 7">
    <name type="scientific">Sporothrix bragantina</name>
    <dbReference type="NCBI Taxonomy" id="671064"/>
    <lineage>
        <taxon>Eukaryota</taxon>
        <taxon>Fungi</taxon>
        <taxon>Dikarya</taxon>
        <taxon>Ascomycota</taxon>
        <taxon>Pezizomycotina</taxon>
        <taxon>Sordariomycetes</taxon>
        <taxon>Sordariomycetidae</taxon>
        <taxon>Ophiostomatales</taxon>
        <taxon>Ophiostomataceae</taxon>
        <taxon>Sporothrix</taxon>
    </lineage>
</organism>
<reference evidence="6 7" key="1">
    <citation type="submission" date="2024-01" db="EMBL/GenBank/DDBJ databases">
        <authorList>
            <person name="Allen C."/>
            <person name="Tagirdzhanova G."/>
        </authorList>
    </citation>
    <scope>NUCLEOTIDE SEQUENCE [LARGE SCALE GENOMIC DNA]</scope>
</reference>
<feature type="domain" description="CENP-V/GFA" evidence="5">
    <location>
        <begin position="6"/>
        <end position="138"/>
    </location>
</feature>
<name>A0ABP0C7F8_9PEZI</name>
<dbReference type="Pfam" id="PF04828">
    <property type="entry name" value="GFA"/>
    <property type="match status" value="1"/>
</dbReference>
<dbReference type="Gene3D" id="3.90.1590.10">
    <property type="entry name" value="glutathione-dependent formaldehyde- activating enzyme (gfa)"/>
    <property type="match status" value="1"/>
</dbReference>
<accession>A0ABP0C7F8</accession>
<dbReference type="EMBL" id="CAWUHC010000069">
    <property type="protein sequence ID" value="CAK7227929.1"/>
    <property type="molecule type" value="Genomic_DNA"/>
</dbReference>
<dbReference type="PANTHER" id="PTHR33337:SF31">
    <property type="entry name" value="DUF636 DOMAIN PROTEIN (AFU_ORTHOLOGUE AFUA_2G12650)"/>
    <property type="match status" value="1"/>
</dbReference>
<dbReference type="PANTHER" id="PTHR33337">
    <property type="entry name" value="GFA DOMAIN-CONTAINING PROTEIN"/>
    <property type="match status" value="1"/>
</dbReference>
<keyword evidence="3" id="KW-0862">Zinc</keyword>
<dbReference type="Proteomes" id="UP001642406">
    <property type="component" value="Unassembled WGS sequence"/>
</dbReference>
<evidence type="ECO:0000259" key="5">
    <source>
        <dbReference type="PROSITE" id="PS51891"/>
    </source>
</evidence>
<dbReference type="InterPro" id="IPR006913">
    <property type="entry name" value="CENP-V/GFA"/>
</dbReference>
<evidence type="ECO:0000256" key="1">
    <source>
        <dbReference type="ARBA" id="ARBA00005495"/>
    </source>
</evidence>
<comment type="caution">
    <text evidence="6">The sequence shown here is derived from an EMBL/GenBank/DDBJ whole genome shotgun (WGS) entry which is preliminary data.</text>
</comment>
<evidence type="ECO:0000313" key="6">
    <source>
        <dbReference type="EMBL" id="CAK7227929.1"/>
    </source>
</evidence>
<dbReference type="InterPro" id="IPR011057">
    <property type="entry name" value="Mss4-like_sf"/>
</dbReference>
<evidence type="ECO:0000256" key="3">
    <source>
        <dbReference type="ARBA" id="ARBA00022833"/>
    </source>
</evidence>